<sequence length="115" mass="13045">MVKQNYLPYKGIQQSVVPGRLYLYSFVAFTTISSINVCHSSLGEIRGCIPCSSVTTQNCRSILKHKCSSSKMLDNFTLHHNTKRSTNRVGWLQQYSKVSRIAAFPNRHASPTEHR</sequence>
<comment type="caution">
    <text evidence="2">The sequence shown here is derived from an EMBL/GenBank/DDBJ whole genome shotgun (WGS) entry which is preliminary data.</text>
</comment>
<feature type="transmembrane region" description="Helical" evidence="1">
    <location>
        <begin position="21"/>
        <end position="42"/>
    </location>
</feature>
<evidence type="ECO:0000256" key="1">
    <source>
        <dbReference type="SAM" id="Phobius"/>
    </source>
</evidence>
<proteinExistence type="predicted"/>
<protein>
    <submittedName>
        <fullName evidence="2">Uncharacterized protein</fullName>
    </submittedName>
</protein>
<keyword evidence="1" id="KW-1133">Transmembrane helix</keyword>
<accession>A0ABR2LJR3</accession>
<dbReference type="Proteomes" id="UP001412067">
    <property type="component" value="Unassembled WGS sequence"/>
</dbReference>
<gene>
    <name evidence="2" type="ORF">KSP40_PGU002443</name>
</gene>
<reference evidence="2 3" key="1">
    <citation type="journal article" date="2022" name="Nat. Plants">
        <title>Genomes of leafy and leafless Platanthera orchids illuminate the evolution of mycoheterotrophy.</title>
        <authorList>
            <person name="Li M.H."/>
            <person name="Liu K.W."/>
            <person name="Li Z."/>
            <person name="Lu H.C."/>
            <person name="Ye Q.L."/>
            <person name="Zhang D."/>
            <person name="Wang J.Y."/>
            <person name="Li Y.F."/>
            <person name="Zhong Z.M."/>
            <person name="Liu X."/>
            <person name="Yu X."/>
            <person name="Liu D.K."/>
            <person name="Tu X.D."/>
            <person name="Liu B."/>
            <person name="Hao Y."/>
            <person name="Liao X.Y."/>
            <person name="Jiang Y.T."/>
            <person name="Sun W.H."/>
            <person name="Chen J."/>
            <person name="Chen Y.Q."/>
            <person name="Ai Y."/>
            <person name="Zhai J.W."/>
            <person name="Wu S.S."/>
            <person name="Zhou Z."/>
            <person name="Hsiao Y.Y."/>
            <person name="Wu W.L."/>
            <person name="Chen Y.Y."/>
            <person name="Lin Y.F."/>
            <person name="Hsu J.L."/>
            <person name="Li C.Y."/>
            <person name="Wang Z.W."/>
            <person name="Zhao X."/>
            <person name="Zhong W.Y."/>
            <person name="Ma X.K."/>
            <person name="Ma L."/>
            <person name="Huang J."/>
            <person name="Chen G.Z."/>
            <person name="Huang M.Z."/>
            <person name="Huang L."/>
            <person name="Peng D.H."/>
            <person name="Luo Y.B."/>
            <person name="Zou S.Q."/>
            <person name="Chen S.P."/>
            <person name="Lan S."/>
            <person name="Tsai W.C."/>
            <person name="Van de Peer Y."/>
            <person name="Liu Z.J."/>
        </authorList>
    </citation>
    <scope>NUCLEOTIDE SEQUENCE [LARGE SCALE GENOMIC DNA]</scope>
    <source>
        <strain evidence="2">Lor288</strain>
    </source>
</reference>
<keyword evidence="1" id="KW-0812">Transmembrane</keyword>
<organism evidence="2 3">
    <name type="scientific">Platanthera guangdongensis</name>
    <dbReference type="NCBI Taxonomy" id="2320717"/>
    <lineage>
        <taxon>Eukaryota</taxon>
        <taxon>Viridiplantae</taxon>
        <taxon>Streptophyta</taxon>
        <taxon>Embryophyta</taxon>
        <taxon>Tracheophyta</taxon>
        <taxon>Spermatophyta</taxon>
        <taxon>Magnoliopsida</taxon>
        <taxon>Liliopsida</taxon>
        <taxon>Asparagales</taxon>
        <taxon>Orchidaceae</taxon>
        <taxon>Orchidoideae</taxon>
        <taxon>Orchideae</taxon>
        <taxon>Orchidinae</taxon>
        <taxon>Platanthera</taxon>
    </lineage>
</organism>
<dbReference type="EMBL" id="JBBWWR010000018">
    <property type="protein sequence ID" value="KAK8943303.1"/>
    <property type="molecule type" value="Genomic_DNA"/>
</dbReference>
<keyword evidence="3" id="KW-1185">Reference proteome</keyword>
<evidence type="ECO:0000313" key="2">
    <source>
        <dbReference type="EMBL" id="KAK8943303.1"/>
    </source>
</evidence>
<name>A0ABR2LJR3_9ASPA</name>
<keyword evidence="1" id="KW-0472">Membrane</keyword>
<evidence type="ECO:0000313" key="3">
    <source>
        <dbReference type="Proteomes" id="UP001412067"/>
    </source>
</evidence>